<dbReference type="PANTHER" id="PTHR12542:SF108">
    <property type="entry name" value="EXOCYST SUBUNIT EXO70 FAMILY PROTEIN"/>
    <property type="match status" value="1"/>
</dbReference>
<dbReference type="Gramene" id="TraesJAG2D03G01296480.1">
    <property type="protein sequence ID" value="TraesJAG2D03G01296480.1.CDS1"/>
    <property type="gene ID" value="TraesJAG2D03G01296480"/>
</dbReference>
<feature type="region of interest" description="Disordered" evidence="4">
    <location>
        <begin position="53"/>
        <end position="75"/>
    </location>
</feature>
<keyword evidence="3" id="KW-0268">Exocytosis</keyword>
<dbReference type="Gramene" id="TraesARI2D03G01307400.1">
    <property type="protein sequence ID" value="TraesARI2D03G01307400.1.CDS1"/>
    <property type="gene ID" value="TraesARI2D03G01307400"/>
</dbReference>
<dbReference type="EnsemblPlants" id="TraesCS2D02G542400.1">
    <property type="protein sequence ID" value="TraesCS2D02G542400.1.cds1"/>
    <property type="gene ID" value="TraesCS2D02G542400"/>
</dbReference>
<evidence type="ECO:0000313" key="6">
    <source>
        <dbReference type="EnsemblPlants" id="TraesCS2D02G542400.1.cds1"/>
    </source>
</evidence>
<dbReference type="OMA" id="YIRESWE"/>
<dbReference type="Gene3D" id="1.20.1280.170">
    <property type="entry name" value="Exocyst complex component Exo70"/>
    <property type="match status" value="1"/>
</dbReference>
<dbReference type="Gramene" id="TraesCLE_scaffold_040057_01G000200.1">
    <property type="protein sequence ID" value="TraesCLE_scaffold_040057_01G000200.1"/>
    <property type="gene ID" value="TraesCLE_scaffold_040057_01G000200"/>
</dbReference>
<dbReference type="GO" id="GO:0000145">
    <property type="term" value="C:exocyst"/>
    <property type="evidence" value="ECO:0000318"/>
    <property type="project" value="GO_Central"/>
</dbReference>
<dbReference type="OrthoDB" id="642550at2759"/>
<dbReference type="Proteomes" id="UP000019116">
    <property type="component" value="Chromosome 2D"/>
</dbReference>
<dbReference type="AlphaFoldDB" id="A0A3B6DME4"/>
<evidence type="ECO:0000256" key="4">
    <source>
        <dbReference type="SAM" id="MobiDB-lite"/>
    </source>
</evidence>
<dbReference type="Pfam" id="PF03081">
    <property type="entry name" value="Exo70_C"/>
    <property type="match status" value="1"/>
</dbReference>
<comment type="similarity">
    <text evidence="1 3">Belongs to the EXO70 family.</text>
</comment>
<evidence type="ECO:0000256" key="2">
    <source>
        <dbReference type="ARBA" id="ARBA00022448"/>
    </source>
</evidence>
<dbReference type="SMR" id="A0A3B6DME4"/>
<organism evidence="6">
    <name type="scientific">Triticum aestivum</name>
    <name type="common">Wheat</name>
    <dbReference type="NCBI Taxonomy" id="4565"/>
    <lineage>
        <taxon>Eukaryota</taxon>
        <taxon>Viridiplantae</taxon>
        <taxon>Streptophyta</taxon>
        <taxon>Embryophyta</taxon>
        <taxon>Tracheophyta</taxon>
        <taxon>Spermatophyta</taxon>
        <taxon>Magnoliopsida</taxon>
        <taxon>Liliopsida</taxon>
        <taxon>Poales</taxon>
        <taxon>Poaceae</taxon>
        <taxon>BOP clade</taxon>
        <taxon>Pooideae</taxon>
        <taxon>Triticodae</taxon>
        <taxon>Triticeae</taxon>
        <taxon>Triticinae</taxon>
        <taxon>Triticum</taxon>
    </lineage>
</organism>
<dbReference type="Gramene" id="TraesSYM2D03G01306180.1">
    <property type="protein sequence ID" value="TraesSYM2D03G01306180.1.CDS1"/>
    <property type="gene ID" value="TraesSYM2D03G01306180"/>
</dbReference>
<evidence type="ECO:0000313" key="7">
    <source>
        <dbReference type="Proteomes" id="UP000019116"/>
    </source>
</evidence>
<keyword evidence="2 3" id="KW-0813">Transport</keyword>
<name>A0A3B6DME4_WHEAT</name>
<evidence type="ECO:0000256" key="3">
    <source>
        <dbReference type="RuleBase" id="RU365026"/>
    </source>
</evidence>
<keyword evidence="3" id="KW-0653">Protein transport</keyword>
<dbReference type="GO" id="GO:0005546">
    <property type="term" value="F:phosphatidylinositol-4,5-bisphosphate binding"/>
    <property type="evidence" value="ECO:0007669"/>
    <property type="project" value="InterPro"/>
</dbReference>
<dbReference type="GO" id="GO:0006887">
    <property type="term" value="P:exocytosis"/>
    <property type="evidence" value="ECO:0000318"/>
    <property type="project" value="GO_Central"/>
</dbReference>
<dbReference type="STRING" id="4565.A0A3B6DME4"/>
<dbReference type="Gramene" id="TraesCS2D02G542400.1">
    <property type="protein sequence ID" value="TraesCS2D02G542400.1.cds1"/>
    <property type="gene ID" value="TraesCS2D02G542400"/>
</dbReference>
<dbReference type="Gramene" id="TraesNOR2D03G01304380.1">
    <property type="protein sequence ID" value="TraesNOR2D03G01304380.1.CDS1"/>
    <property type="gene ID" value="TraesNOR2D03G01304380"/>
</dbReference>
<dbReference type="Gramene" id="TraesMAC2D03G01286050.1">
    <property type="protein sequence ID" value="TraesMAC2D03G01286050.1.CDS1"/>
    <property type="gene ID" value="TraesMAC2D03G01286050"/>
</dbReference>
<dbReference type="Gramene" id="TraesSTA2D03G01276580.1">
    <property type="protein sequence ID" value="TraesSTA2D03G01276580.1.CDS1"/>
    <property type="gene ID" value="TraesSTA2D03G01276580"/>
</dbReference>
<dbReference type="InterPro" id="IPR004140">
    <property type="entry name" value="Exo70"/>
</dbReference>
<dbReference type="InterPro" id="IPR016159">
    <property type="entry name" value="Cullin_repeat-like_dom_sf"/>
</dbReference>
<dbReference type="Gramene" id="TraesWEE_scaffold_035538_01G000100.1">
    <property type="protein sequence ID" value="TraesWEE_scaffold_035538_01G000100.1"/>
    <property type="gene ID" value="TraesWEE_scaffold_035538_01G000100"/>
</dbReference>
<feature type="domain" description="Exocyst complex subunit Exo70 C-terminal" evidence="5">
    <location>
        <begin position="169"/>
        <end position="501"/>
    </location>
</feature>
<proteinExistence type="inferred from homology"/>
<protein>
    <recommendedName>
        <fullName evidence="3">Exocyst subunit Exo70 family protein</fullName>
    </recommendedName>
</protein>
<dbReference type="Gramene" id="TraesCS2D03G1204300.1">
    <property type="protein sequence ID" value="TraesCS2D03G1204300.1.CDS1"/>
    <property type="gene ID" value="TraesCS2D03G1204300"/>
</dbReference>
<reference evidence="6" key="1">
    <citation type="submission" date="2018-08" db="EMBL/GenBank/DDBJ databases">
        <authorList>
            <person name="Rossello M."/>
        </authorList>
    </citation>
    <scope>NUCLEOTIDE SEQUENCE [LARGE SCALE GENOMIC DNA]</scope>
    <source>
        <strain evidence="6">cv. Chinese Spring</strain>
    </source>
</reference>
<dbReference type="GO" id="GO:0015031">
    <property type="term" value="P:protein transport"/>
    <property type="evidence" value="ECO:0007669"/>
    <property type="project" value="UniProtKB-KW"/>
</dbReference>
<reference evidence="6" key="2">
    <citation type="submission" date="2018-10" db="UniProtKB">
        <authorList>
            <consortium name="EnsemblPlants"/>
        </authorList>
    </citation>
    <scope>IDENTIFICATION</scope>
</reference>
<dbReference type="InterPro" id="IPR046364">
    <property type="entry name" value="Exo70_C"/>
</dbReference>
<comment type="function">
    <text evidence="3">Component of the exocyst complex.</text>
</comment>
<dbReference type="SUPFAM" id="SSF74788">
    <property type="entry name" value="Cullin repeat-like"/>
    <property type="match status" value="1"/>
</dbReference>
<dbReference type="Gramene" id="TraesLDM2D03G01288650.1">
    <property type="protein sequence ID" value="TraesLDM2D03G01288650.1.CDS1"/>
    <property type="gene ID" value="TraesLDM2D03G01288650"/>
</dbReference>
<dbReference type="Gramene" id="TraesJUL2D03G01299070.1">
    <property type="protein sequence ID" value="TraesJUL2D03G01299070.1.CDS1"/>
    <property type="gene ID" value="TraesJUL2D03G01299070"/>
</dbReference>
<evidence type="ECO:0000259" key="5">
    <source>
        <dbReference type="Pfam" id="PF03081"/>
    </source>
</evidence>
<accession>A0A3B6DME4</accession>
<dbReference type="Gramene" id="TraesCAD_scaffold_038760_01G000200.1">
    <property type="protein sequence ID" value="TraesCAD_scaffold_038760_01G000200.1"/>
    <property type="gene ID" value="TraesCAD_scaffold_038760_01G000200"/>
</dbReference>
<dbReference type="PANTHER" id="PTHR12542">
    <property type="entry name" value="EXOCYST COMPLEX PROTEIN EXO70"/>
    <property type="match status" value="1"/>
</dbReference>
<sequence>MTEQLASMPEESTIGFTAPCRPRTSYHELIQAVPVSGSPIRWSLPNSQSGRNGLSSYSSSGASNSCPSNNSGNSSGTISVSAAIVDNGELTRIAHQMVNDGYIWHTVQAFDDASSAPAAFKHGGGVRGHALENWFLELDIDWVLQIDDEHGLRRLLRDKPVTTQELIDKWVRALTVIVASITETEYEFAFHRTPAVALFGKASITEMLNVVDVIVTALEAKKLQAVLDMFTCVCGTSHMIRPVMISREAQSIFKELGNSLEREGIRLSEIISNSTKEVRTLVEEDDSWAIEILRGRGEVHKNTRFIMDCIVSMTIARTSMHNSAPSNNSENLDGLIDIEYLEDLLLRKSWLLLDPSLRYLFLLNNSYFVAHVVSESSGSFIPDDPWDLTPKLTPECKKYMDSYLDFSWGHVLSCIPKSRSLGLIHRLVNTPSLAKFQSAFHETYQAQKFWKVPDPRLREALRRAIIERVITGYRNYLEEHPELEKHVGRQSSSPQVLEEMLGELYEG</sequence>
<keyword evidence="7" id="KW-1185">Reference proteome</keyword>
<dbReference type="Gramene" id="TraesLAC2D03G01239510.1">
    <property type="protein sequence ID" value="TraesLAC2D03G01239510.1.CDS1"/>
    <property type="gene ID" value="TraesLAC2D03G01239510"/>
</dbReference>
<evidence type="ECO:0000256" key="1">
    <source>
        <dbReference type="ARBA" id="ARBA00006756"/>
    </source>
</evidence>